<evidence type="ECO:0000259" key="6">
    <source>
        <dbReference type="Pfam" id="PF01494"/>
    </source>
</evidence>
<comment type="caution">
    <text evidence="7">The sequence shown here is derived from an EMBL/GenBank/DDBJ whole genome shotgun (WGS) entry which is preliminary data.</text>
</comment>
<keyword evidence="2" id="KW-0285">Flavoprotein</keyword>
<evidence type="ECO:0000256" key="5">
    <source>
        <dbReference type="ARBA" id="ARBA00023033"/>
    </source>
</evidence>
<evidence type="ECO:0000256" key="1">
    <source>
        <dbReference type="ARBA" id="ARBA00007992"/>
    </source>
</evidence>
<proteinExistence type="inferred from homology"/>
<evidence type="ECO:0000256" key="4">
    <source>
        <dbReference type="ARBA" id="ARBA00023002"/>
    </source>
</evidence>
<comment type="similarity">
    <text evidence="1">Belongs to the paxM FAD-dependent monooxygenase family.</text>
</comment>
<dbReference type="GO" id="GO:0071949">
    <property type="term" value="F:FAD binding"/>
    <property type="evidence" value="ECO:0007669"/>
    <property type="project" value="InterPro"/>
</dbReference>
<evidence type="ECO:0000256" key="2">
    <source>
        <dbReference type="ARBA" id="ARBA00022630"/>
    </source>
</evidence>
<name>A0A8H4IWB7_9PEZI</name>
<dbReference type="AlphaFoldDB" id="A0A8H4IWB7"/>
<sequence>MVQNLKIIIIGAGIGGLTAAIALRQQGHEVEVYERSRLASEVGAAIHVAPNFTVILNRLGIFPEEFGGTAYQGNQSTMSVGEGRKHWQAEYWLVHRVDLHAALKEKATSPSGLGIPVTLHTAAAVADVDCARATVTLADGSTASADAVLAADGVHSVARNIVTGGAYGTKTSGKCCYRWLMPHAVLEDDAEIRELVGEPGLVTEVAGADRRIVFYPCKDGQLMNCAAFVPVEEVGVIQKGWNTSGNKEKLLRSFEGFAPRVLRMLEKAPEGHVAVWDLADMDVLPTWINGRVALLGDAAHPFLPYMGQGAAQAIEDAAALGALLPICTTPEDIPRRLQLYEQCRKERAEFVQDFTRQRGRDGGRGQSEVASVLQKCISHNAWEHAVRVLQEDAGQETGFHPEARI</sequence>
<dbReference type="PRINTS" id="PR00420">
    <property type="entry name" value="RNGMNOXGNASE"/>
</dbReference>
<dbReference type="PANTHER" id="PTHR13789">
    <property type="entry name" value="MONOOXYGENASE"/>
    <property type="match status" value="1"/>
</dbReference>
<dbReference type="PANTHER" id="PTHR13789:SF261">
    <property type="entry name" value="HYDROXYLASE, PUTATIVE (AFU_ORTHOLOGUE AFUA_7G00590)-RELATED"/>
    <property type="match status" value="1"/>
</dbReference>
<keyword evidence="8" id="KW-1185">Reference proteome</keyword>
<dbReference type="Proteomes" id="UP000572817">
    <property type="component" value="Unassembled WGS sequence"/>
</dbReference>
<dbReference type="SUPFAM" id="SSF54373">
    <property type="entry name" value="FAD-linked reductases, C-terminal domain"/>
    <property type="match status" value="1"/>
</dbReference>
<dbReference type="InterPro" id="IPR050493">
    <property type="entry name" value="FAD-dep_Monooxygenase_BioMet"/>
</dbReference>
<keyword evidence="5 7" id="KW-0503">Monooxygenase</keyword>
<dbReference type="EMBL" id="WWBZ02000033">
    <property type="protein sequence ID" value="KAF4306303.1"/>
    <property type="molecule type" value="Genomic_DNA"/>
</dbReference>
<accession>A0A8H4IWB7</accession>
<keyword evidence="4" id="KW-0560">Oxidoreductase</keyword>
<protein>
    <submittedName>
        <fullName evidence="7">Monooxygenase FAD-binding protein</fullName>
    </submittedName>
</protein>
<dbReference type="InterPro" id="IPR036188">
    <property type="entry name" value="FAD/NAD-bd_sf"/>
</dbReference>
<dbReference type="OrthoDB" id="9993796at2759"/>
<feature type="domain" description="FAD-binding" evidence="6">
    <location>
        <begin position="6"/>
        <end position="354"/>
    </location>
</feature>
<evidence type="ECO:0000313" key="8">
    <source>
        <dbReference type="Proteomes" id="UP000572817"/>
    </source>
</evidence>
<dbReference type="GO" id="GO:0004497">
    <property type="term" value="F:monooxygenase activity"/>
    <property type="evidence" value="ECO:0007669"/>
    <property type="project" value="UniProtKB-KW"/>
</dbReference>
<dbReference type="InterPro" id="IPR002938">
    <property type="entry name" value="FAD-bd"/>
</dbReference>
<reference evidence="7" key="1">
    <citation type="submission" date="2020-04" db="EMBL/GenBank/DDBJ databases">
        <title>Genome Assembly and Annotation of Botryosphaeria dothidea sdau 11-99, a Latent Pathogen of Apple Fruit Ring Rot in China.</title>
        <authorList>
            <person name="Yu C."/>
            <person name="Diao Y."/>
            <person name="Lu Q."/>
            <person name="Zhao J."/>
            <person name="Cui S."/>
            <person name="Peng C."/>
            <person name="He B."/>
            <person name="Liu H."/>
        </authorList>
    </citation>
    <scope>NUCLEOTIDE SEQUENCE [LARGE SCALE GENOMIC DNA]</scope>
    <source>
        <strain evidence="7">Sdau11-99</strain>
    </source>
</reference>
<evidence type="ECO:0000313" key="7">
    <source>
        <dbReference type="EMBL" id="KAF4306303.1"/>
    </source>
</evidence>
<evidence type="ECO:0000256" key="3">
    <source>
        <dbReference type="ARBA" id="ARBA00022827"/>
    </source>
</evidence>
<dbReference type="Gene3D" id="3.50.50.60">
    <property type="entry name" value="FAD/NAD(P)-binding domain"/>
    <property type="match status" value="1"/>
</dbReference>
<keyword evidence="3" id="KW-0274">FAD</keyword>
<organism evidence="7 8">
    <name type="scientific">Botryosphaeria dothidea</name>
    <dbReference type="NCBI Taxonomy" id="55169"/>
    <lineage>
        <taxon>Eukaryota</taxon>
        <taxon>Fungi</taxon>
        <taxon>Dikarya</taxon>
        <taxon>Ascomycota</taxon>
        <taxon>Pezizomycotina</taxon>
        <taxon>Dothideomycetes</taxon>
        <taxon>Dothideomycetes incertae sedis</taxon>
        <taxon>Botryosphaeriales</taxon>
        <taxon>Botryosphaeriaceae</taxon>
        <taxon>Botryosphaeria</taxon>
    </lineage>
</organism>
<dbReference type="Pfam" id="PF01494">
    <property type="entry name" value="FAD_binding_3"/>
    <property type="match status" value="1"/>
</dbReference>
<dbReference type="SUPFAM" id="SSF51905">
    <property type="entry name" value="FAD/NAD(P)-binding domain"/>
    <property type="match status" value="1"/>
</dbReference>
<gene>
    <name evidence="7" type="ORF">GTA08_BOTSDO05957</name>
</gene>